<evidence type="ECO:0000313" key="5">
    <source>
        <dbReference type="Proteomes" id="UP001165120"/>
    </source>
</evidence>
<keyword evidence="3" id="KW-0472">Membrane</keyword>
<evidence type="ECO:0000256" key="1">
    <source>
        <dbReference type="ARBA" id="ARBA00009003"/>
    </source>
</evidence>
<feature type="compositionally biased region" description="Polar residues" evidence="2">
    <location>
        <begin position="24"/>
        <end position="33"/>
    </location>
</feature>
<organism evidence="4 5">
    <name type="scientific">Candida boidinii</name>
    <name type="common">Yeast</name>
    <dbReference type="NCBI Taxonomy" id="5477"/>
    <lineage>
        <taxon>Eukaryota</taxon>
        <taxon>Fungi</taxon>
        <taxon>Dikarya</taxon>
        <taxon>Ascomycota</taxon>
        <taxon>Saccharomycotina</taxon>
        <taxon>Pichiomycetes</taxon>
        <taxon>Pichiales</taxon>
        <taxon>Pichiaceae</taxon>
        <taxon>Ogataea</taxon>
        <taxon>Ogataea/Candida clade</taxon>
    </lineage>
</organism>
<dbReference type="PANTHER" id="PTHR31834:SF9">
    <property type="entry name" value="INITIATION-SPECIFIC ALPHA-1,6-MANNOSYLTRANSFERASE"/>
    <property type="match status" value="1"/>
</dbReference>
<evidence type="ECO:0000256" key="2">
    <source>
        <dbReference type="SAM" id="MobiDB-lite"/>
    </source>
</evidence>
<feature type="transmembrane region" description="Helical" evidence="3">
    <location>
        <begin position="74"/>
        <end position="92"/>
    </location>
</feature>
<dbReference type="InterPro" id="IPR039367">
    <property type="entry name" value="Och1-like"/>
</dbReference>
<sequence>MDKSNEKDSHFVSSIPISPDSDTHSNSTQSSPELASSYYNYNKIKDKKIFNLHKSLNSKSFKSFFKFKFKFKNILFIFSLLYLINDIILYKFQLPFQELKELLNIHKEINNEFNKKSQFHSNSHSNTYNKKNNNFMRFKDLKSDEHYYYEFINTKYYKNRPELHGLNPFNTTETVERLMKLFPYDPNGLSSSNSHETLTSAKASEKNIIQMWLNLKDEMATENGLKSSNKIDDEEEEDEEDEEYDEYDKYNEFGEFFDPLTNKTIKKLSEMEFTDADYQIDDFQDIDDIPNAMQRSSWILNNPTYNYKMYTSYKQYKLEIKQNFAKQLPEVMTTFNLLPKVILRSDFGRYLLIFLYGGVYGDIDTYCHKPIDEWFGSDIDSGIGFVTGIESDNNIVNWKDYYPRRVQFIQWSFKSRKHHPFLALLIANIVKLTFQAKLDKKLSAWTPEFARVDRCRSIEIMDWTGPGIFTDTVFEYATLQAKQHPIEFIEDDEIYYHLVGPKKESADSVDWRIYTDISAPVVIGDLVVYPTDGFRAPFDCDGKPFCYVTHYYSGTWKSDVVN</sequence>
<name>A0A9W6SV42_CANBO</name>
<keyword evidence="3" id="KW-1133">Transmembrane helix</keyword>
<dbReference type="EMBL" id="BSXN01000055">
    <property type="protein sequence ID" value="GME66867.1"/>
    <property type="molecule type" value="Genomic_DNA"/>
</dbReference>
<dbReference type="InterPro" id="IPR007577">
    <property type="entry name" value="GlycoTrfase_DXD_sugar-bd_CS"/>
</dbReference>
<dbReference type="GO" id="GO:0006487">
    <property type="term" value="P:protein N-linked glycosylation"/>
    <property type="evidence" value="ECO:0007669"/>
    <property type="project" value="TreeGrafter"/>
</dbReference>
<feature type="compositionally biased region" description="Basic and acidic residues" evidence="2">
    <location>
        <begin position="1"/>
        <end position="10"/>
    </location>
</feature>
<dbReference type="AlphaFoldDB" id="A0A9W6SV42"/>
<evidence type="ECO:0000256" key="3">
    <source>
        <dbReference type="SAM" id="Phobius"/>
    </source>
</evidence>
<reference evidence="4" key="1">
    <citation type="submission" date="2023-04" db="EMBL/GenBank/DDBJ databases">
        <title>Candida boidinii NBRC 10035.</title>
        <authorList>
            <person name="Ichikawa N."/>
            <person name="Sato H."/>
            <person name="Tonouchi N."/>
        </authorList>
    </citation>
    <scope>NUCLEOTIDE SEQUENCE</scope>
    <source>
        <strain evidence="4">NBRC 10035</strain>
    </source>
</reference>
<dbReference type="Gene3D" id="3.90.550.20">
    <property type="match status" value="1"/>
</dbReference>
<keyword evidence="3" id="KW-0812">Transmembrane</keyword>
<comment type="similarity">
    <text evidence="1">Belongs to the glycosyltransferase 32 family.</text>
</comment>
<comment type="caution">
    <text evidence="4">The sequence shown here is derived from an EMBL/GenBank/DDBJ whole genome shotgun (WGS) entry which is preliminary data.</text>
</comment>
<dbReference type="PANTHER" id="PTHR31834">
    <property type="entry name" value="INITIATION-SPECIFIC ALPHA-1,6-MANNOSYLTRANSFERASE"/>
    <property type="match status" value="1"/>
</dbReference>
<gene>
    <name evidence="4" type="ORF">Cboi02_000030600</name>
</gene>
<dbReference type="InterPro" id="IPR029044">
    <property type="entry name" value="Nucleotide-diphossugar_trans"/>
</dbReference>
<dbReference type="GO" id="GO:0000136">
    <property type="term" value="C:mannan polymerase complex"/>
    <property type="evidence" value="ECO:0007669"/>
    <property type="project" value="TreeGrafter"/>
</dbReference>
<keyword evidence="5" id="KW-1185">Reference proteome</keyword>
<dbReference type="Pfam" id="PF04488">
    <property type="entry name" value="Gly_transf_sug"/>
    <property type="match status" value="1"/>
</dbReference>
<dbReference type="GO" id="GO:0000009">
    <property type="term" value="F:alpha-1,6-mannosyltransferase activity"/>
    <property type="evidence" value="ECO:0007669"/>
    <property type="project" value="InterPro"/>
</dbReference>
<proteinExistence type="inferred from homology"/>
<evidence type="ECO:0000313" key="4">
    <source>
        <dbReference type="EMBL" id="GME66867.1"/>
    </source>
</evidence>
<feature type="region of interest" description="Disordered" evidence="2">
    <location>
        <begin position="1"/>
        <end position="33"/>
    </location>
</feature>
<protein>
    <submittedName>
        <fullName evidence="4">Unnamed protein product</fullName>
    </submittedName>
</protein>
<dbReference type="SUPFAM" id="SSF53448">
    <property type="entry name" value="Nucleotide-diphospho-sugar transferases"/>
    <property type="match status" value="1"/>
</dbReference>
<dbReference type="Proteomes" id="UP001165120">
    <property type="component" value="Unassembled WGS sequence"/>
</dbReference>
<accession>A0A9W6SV42</accession>